<organism evidence="1 2">
    <name type="scientific">Zunongwangia pacifica</name>
    <dbReference type="NCBI Taxonomy" id="2911062"/>
    <lineage>
        <taxon>Bacteria</taxon>
        <taxon>Pseudomonadati</taxon>
        <taxon>Bacteroidota</taxon>
        <taxon>Flavobacteriia</taxon>
        <taxon>Flavobacteriales</taxon>
        <taxon>Flavobacteriaceae</taxon>
        <taxon>Zunongwangia</taxon>
    </lineage>
</organism>
<evidence type="ECO:0000313" key="2">
    <source>
        <dbReference type="Proteomes" id="UP001139521"/>
    </source>
</evidence>
<protein>
    <submittedName>
        <fullName evidence="1">Uncharacterized protein</fullName>
    </submittedName>
</protein>
<dbReference type="Proteomes" id="UP001139521">
    <property type="component" value="Unassembled WGS sequence"/>
</dbReference>
<sequence>MKKPTLELPITLRAPKVDEIPMNSSVQKRLELRENAKIVEGYKILPKTNTQADLAFNFYAEINIDNSRLWNLILELSKELPDEISLIFNHSDAEPNYGKYADKNKTLKFLTNYKTEIIADTFIDVGMIFHSDSALIEIFVPESKYIKFWGTDQKSFLKIMEKFGLKEIDGIEFVDEYPKVREPLRLFNDHITDSNELIEVLKKEFQ</sequence>
<dbReference type="RefSeq" id="WP_249603552.1">
    <property type="nucleotide sequence ID" value="NZ_JAKHSK010000063.1"/>
</dbReference>
<evidence type="ECO:0000313" key="1">
    <source>
        <dbReference type="EMBL" id="MCL6220877.1"/>
    </source>
</evidence>
<keyword evidence="2" id="KW-1185">Reference proteome</keyword>
<name>A0A9X2CR65_9FLAO</name>
<accession>A0A9X2CR65</accession>
<reference evidence="1" key="1">
    <citation type="submission" date="2022-01" db="EMBL/GenBank/DDBJ databases">
        <title>Genome sequencing of Zunongwangia sp. M21534 genome.</title>
        <authorList>
            <person name="Chen Y."/>
            <person name="Dong C."/>
            <person name="Shao Z."/>
        </authorList>
    </citation>
    <scope>NUCLEOTIDE SEQUENCE</scope>
    <source>
        <strain evidence="1">MCCC M21534</strain>
    </source>
</reference>
<dbReference type="EMBL" id="JAKHSK010000063">
    <property type="protein sequence ID" value="MCL6220877.1"/>
    <property type="molecule type" value="Genomic_DNA"/>
</dbReference>
<dbReference type="AlphaFoldDB" id="A0A9X2CR65"/>
<comment type="caution">
    <text evidence="1">The sequence shown here is derived from an EMBL/GenBank/DDBJ whole genome shotgun (WGS) entry which is preliminary data.</text>
</comment>
<gene>
    <name evidence="1" type="ORF">L1967_21515</name>
</gene>
<proteinExistence type="predicted"/>